<sequence>MIYEELATGLLEGVKNGDSKFIWVERFGFTYRKNYEGDMAKPHNDKVVQKQGYFDFVINAGSWGSINHHKFLEEILKDSSIEACEEVWAGKAPFDIAETRKERELLITLTLLMFEQEVNWGNEVWQRKSNFSPDFNTPFLQRPRDMLMGFINMAFTYNSVDAIPHWRYRNDVKSSPTFKKRFRDYDTSFKSHFTQYQNDERALPLMHSFRENFLEVLEGTKDNPNYTPPSLCITCNRELSTKVVDYCTKNERRFEGKLYCFNHQKIVK</sequence>
<comment type="caution">
    <text evidence="1">The sequence shown here is derived from an EMBL/GenBank/DDBJ whole genome shotgun (WGS) entry which is preliminary data.</text>
</comment>
<dbReference type="Proteomes" id="UP000658980">
    <property type="component" value="Unassembled WGS sequence"/>
</dbReference>
<keyword evidence="2" id="KW-1185">Reference proteome</keyword>
<dbReference type="RefSeq" id="WP_191714721.1">
    <property type="nucleotide sequence ID" value="NZ_JACSPU010000002.1"/>
</dbReference>
<organism evidence="1 2">
    <name type="scientific">Planococcus wigleyi</name>
    <dbReference type="NCBI Taxonomy" id="2762216"/>
    <lineage>
        <taxon>Bacteria</taxon>
        <taxon>Bacillati</taxon>
        <taxon>Bacillota</taxon>
        <taxon>Bacilli</taxon>
        <taxon>Bacillales</taxon>
        <taxon>Caryophanaceae</taxon>
        <taxon>Planococcus</taxon>
    </lineage>
</organism>
<dbReference type="EMBL" id="JACSPU010000002">
    <property type="protein sequence ID" value="MBD8014493.1"/>
    <property type="molecule type" value="Genomic_DNA"/>
</dbReference>
<accession>A0ABR8WBT6</accession>
<proteinExistence type="predicted"/>
<protein>
    <submittedName>
        <fullName evidence="1">Uncharacterized protein</fullName>
    </submittedName>
</protein>
<gene>
    <name evidence="1" type="ORF">H9630_06640</name>
</gene>
<evidence type="ECO:0000313" key="2">
    <source>
        <dbReference type="Proteomes" id="UP000658980"/>
    </source>
</evidence>
<evidence type="ECO:0000313" key="1">
    <source>
        <dbReference type="EMBL" id="MBD8014493.1"/>
    </source>
</evidence>
<reference evidence="1 2" key="1">
    <citation type="submission" date="2020-08" db="EMBL/GenBank/DDBJ databases">
        <title>A Genomic Blueprint of the Chicken Gut Microbiome.</title>
        <authorList>
            <person name="Gilroy R."/>
            <person name="Ravi A."/>
            <person name="Getino M."/>
            <person name="Pursley I."/>
            <person name="Horton D.L."/>
            <person name="Alikhan N.-F."/>
            <person name="Baker D."/>
            <person name="Gharbi K."/>
            <person name="Hall N."/>
            <person name="Watson M."/>
            <person name="Adriaenssens E.M."/>
            <person name="Foster-Nyarko E."/>
            <person name="Jarju S."/>
            <person name="Secka A."/>
            <person name="Antonio M."/>
            <person name="Oren A."/>
            <person name="Chaudhuri R."/>
            <person name="La Ragione R.M."/>
            <person name="Hildebrand F."/>
            <person name="Pallen M.J."/>
        </authorList>
    </citation>
    <scope>NUCLEOTIDE SEQUENCE [LARGE SCALE GENOMIC DNA]</scope>
    <source>
        <strain evidence="1 2">Sa1BUA13</strain>
    </source>
</reference>
<name>A0ABR8WBT6_9BACL</name>